<sequence length="146" mass="16967">MFRHVTLYHQNDPNFGIICNLHNACGVFYRKYSAYKSHVYRKHSLELHALENNNVCTISTDNSQQENVGTSMESDFMKDDENYESDFIDFEADSTLSNDNDSSSCFSRNCNEEIINSIKDIKKSFVLFILQLREEFLLPKNITNVT</sequence>
<accession>A0A815K0S0</accession>
<comment type="caution">
    <text evidence="1">The sequence shown here is derived from an EMBL/GenBank/DDBJ whole genome shotgun (WGS) entry which is preliminary data.</text>
</comment>
<proteinExistence type="predicted"/>
<protein>
    <recommendedName>
        <fullName evidence="4">C2H2-type domain-containing protein</fullName>
    </recommendedName>
</protein>
<evidence type="ECO:0000313" key="1">
    <source>
        <dbReference type="EMBL" id="CAF1389359.1"/>
    </source>
</evidence>
<dbReference type="EMBL" id="CAJNOJ010000417">
    <property type="protein sequence ID" value="CAF1440974.1"/>
    <property type="molecule type" value="Genomic_DNA"/>
</dbReference>
<name>A0A815K0S0_ADIRI</name>
<evidence type="ECO:0000313" key="2">
    <source>
        <dbReference type="EMBL" id="CAF1440974.1"/>
    </source>
</evidence>
<dbReference type="OrthoDB" id="10066266at2759"/>
<evidence type="ECO:0000313" key="3">
    <source>
        <dbReference type="Proteomes" id="UP000663828"/>
    </source>
</evidence>
<dbReference type="Proteomes" id="UP000663852">
    <property type="component" value="Unassembled WGS sequence"/>
</dbReference>
<dbReference type="AlphaFoldDB" id="A0A815K0S0"/>
<evidence type="ECO:0008006" key="4">
    <source>
        <dbReference type="Google" id="ProtNLM"/>
    </source>
</evidence>
<reference evidence="1" key="1">
    <citation type="submission" date="2021-02" db="EMBL/GenBank/DDBJ databases">
        <authorList>
            <person name="Nowell W R."/>
        </authorList>
    </citation>
    <scope>NUCLEOTIDE SEQUENCE</scope>
</reference>
<dbReference type="Proteomes" id="UP000663828">
    <property type="component" value="Unassembled WGS sequence"/>
</dbReference>
<dbReference type="EMBL" id="CAJNOR010003205">
    <property type="protein sequence ID" value="CAF1389359.1"/>
    <property type="molecule type" value="Genomic_DNA"/>
</dbReference>
<gene>
    <name evidence="2" type="ORF">EDS130_LOCUS38869</name>
    <name evidence="1" type="ORF">XAT740_LOCUS33515</name>
</gene>
<keyword evidence="3" id="KW-1185">Reference proteome</keyword>
<organism evidence="1 3">
    <name type="scientific">Adineta ricciae</name>
    <name type="common">Rotifer</name>
    <dbReference type="NCBI Taxonomy" id="249248"/>
    <lineage>
        <taxon>Eukaryota</taxon>
        <taxon>Metazoa</taxon>
        <taxon>Spiralia</taxon>
        <taxon>Gnathifera</taxon>
        <taxon>Rotifera</taxon>
        <taxon>Eurotatoria</taxon>
        <taxon>Bdelloidea</taxon>
        <taxon>Adinetida</taxon>
        <taxon>Adinetidae</taxon>
        <taxon>Adineta</taxon>
    </lineage>
</organism>